<evidence type="ECO:0008006" key="4">
    <source>
        <dbReference type="Google" id="ProtNLM"/>
    </source>
</evidence>
<keyword evidence="1" id="KW-0472">Membrane</keyword>
<feature type="transmembrane region" description="Helical" evidence="1">
    <location>
        <begin position="6"/>
        <end position="28"/>
    </location>
</feature>
<evidence type="ECO:0000313" key="3">
    <source>
        <dbReference type="Proteomes" id="UP000242164"/>
    </source>
</evidence>
<protein>
    <recommendedName>
        <fullName evidence="4">DUF3951 domain-containing protein</fullName>
    </recommendedName>
</protein>
<accession>A0AAX2CF78</accession>
<dbReference type="AlphaFoldDB" id="A0AAX2CF78"/>
<sequence>MILFTVGIILFTLFLFFLIGFITFTMFVNKATPQIYYTPCNASSGQSYREKSRRKKS</sequence>
<evidence type="ECO:0000313" key="2">
    <source>
        <dbReference type="EMBL" id="SCL89411.1"/>
    </source>
</evidence>
<name>A0AAX2CF78_9BACI</name>
<gene>
    <name evidence="2" type="ORF">BCB44BAC_01525</name>
</gene>
<dbReference type="InterPro" id="IPR025028">
    <property type="entry name" value="DUF3951"/>
</dbReference>
<keyword evidence="1" id="KW-1133">Transmembrane helix</keyword>
<comment type="caution">
    <text evidence="2">The sequence shown here is derived from an EMBL/GenBank/DDBJ whole genome shotgun (WGS) entry which is preliminary data.</text>
</comment>
<keyword evidence="1" id="KW-0812">Transmembrane</keyword>
<dbReference type="RefSeq" id="WP_087098321.1">
    <property type="nucleotide sequence ID" value="NZ_CP066179.1"/>
</dbReference>
<proteinExistence type="predicted"/>
<reference evidence="2 3" key="1">
    <citation type="submission" date="2016-08" db="EMBL/GenBank/DDBJ databases">
        <authorList>
            <person name="Loux V."/>
            <person name="Rue O."/>
        </authorList>
    </citation>
    <scope>NUCLEOTIDE SEQUENCE [LARGE SCALE GENOMIC DNA]</scope>
    <source>
        <strain evidence="2 3">AFSSA_08CEB44bac</strain>
    </source>
</reference>
<dbReference type="Pfam" id="PF13131">
    <property type="entry name" value="DUF3951"/>
    <property type="match status" value="1"/>
</dbReference>
<dbReference type="Proteomes" id="UP000242164">
    <property type="component" value="Unassembled WGS sequence"/>
</dbReference>
<evidence type="ECO:0000256" key="1">
    <source>
        <dbReference type="SAM" id="Phobius"/>
    </source>
</evidence>
<organism evidence="2 3">
    <name type="scientific">Bacillus cytotoxicus</name>
    <dbReference type="NCBI Taxonomy" id="580165"/>
    <lineage>
        <taxon>Bacteria</taxon>
        <taxon>Bacillati</taxon>
        <taxon>Bacillota</taxon>
        <taxon>Bacilli</taxon>
        <taxon>Bacillales</taxon>
        <taxon>Bacillaceae</taxon>
        <taxon>Bacillus</taxon>
        <taxon>Bacillus cereus group</taxon>
    </lineage>
</organism>
<dbReference type="EMBL" id="FMIK01000020">
    <property type="protein sequence ID" value="SCL89411.1"/>
    <property type="molecule type" value="Genomic_DNA"/>
</dbReference>